<dbReference type="Gramene" id="C.cajan_38475.t">
    <property type="protein sequence ID" value="C.cajan_38475.t.cds1"/>
    <property type="gene ID" value="C.cajan_38475"/>
</dbReference>
<dbReference type="EMBL" id="KQ483727">
    <property type="protein sequence ID" value="KYP42201.1"/>
    <property type="molecule type" value="Genomic_DNA"/>
</dbReference>
<evidence type="ECO:0000256" key="1">
    <source>
        <dbReference type="SAM" id="MobiDB-lite"/>
    </source>
</evidence>
<organism evidence="2 3">
    <name type="scientific">Cajanus cajan</name>
    <name type="common">Pigeon pea</name>
    <name type="synonym">Cajanus indicus</name>
    <dbReference type="NCBI Taxonomy" id="3821"/>
    <lineage>
        <taxon>Eukaryota</taxon>
        <taxon>Viridiplantae</taxon>
        <taxon>Streptophyta</taxon>
        <taxon>Embryophyta</taxon>
        <taxon>Tracheophyta</taxon>
        <taxon>Spermatophyta</taxon>
        <taxon>Magnoliopsida</taxon>
        <taxon>eudicotyledons</taxon>
        <taxon>Gunneridae</taxon>
        <taxon>Pentapetalae</taxon>
        <taxon>rosids</taxon>
        <taxon>fabids</taxon>
        <taxon>Fabales</taxon>
        <taxon>Fabaceae</taxon>
        <taxon>Papilionoideae</taxon>
        <taxon>50 kb inversion clade</taxon>
        <taxon>NPAAA clade</taxon>
        <taxon>indigoferoid/millettioid clade</taxon>
        <taxon>Phaseoleae</taxon>
        <taxon>Cajanus</taxon>
    </lineage>
</organism>
<feature type="compositionally biased region" description="Low complexity" evidence="1">
    <location>
        <begin position="12"/>
        <end position="21"/>
    </location>
</feature>
<reference evidence="2" key="1">
    <citation type="journal article" date="2012" name="Nat. Biotechnol.">
        <title>Draft genome sequence of pigeonpea (Cajanus cajan), an orphan legume crop of resource-poor farmers.</title>
        <authorList>
            <person name="Varshney R.K."/>
            <person name="Chen W."/>
            <person name="Li Y."/>
            <person name="Bharti A.K."/>
            <person name="Saxena R.K."/>
            <person name="Schlueter J.A."/>
            <person name="Donoghue M.T."/>
            <person name="Azam S."/>
            <person name="Fan G."/>
            <person name="Whaley A.M."/>
            <person name="Farmer A.D."/>
            <person name="Sheridan J."/>
            <person name="Iwata A."/>
            <person name="Tuteja R."/>
            <person name="Penmetsa R.V."/>
            <person name="Wu W."/>
            <person name="Upadhyaya H.D."/>
            <person name="Yang S.P."/>
            <person name="Shah T."/>
            <person name="Saxena K.B."/>
            <person name="Michael T."/>
            <person name="McCombie W.R."/>
            <person name="Yang B."/>
            <person name="Zhang G."/>
            <person name="Yang H."/>
            <person name="Wang J."/>
            <person name="Spillane C."/>
            <person name="Cook D.R."/>
            <person name="May G.D."/>
            <person name="Xu X."/>
            <person name="Jackson S.A."/>
        </authorList>
    </citation>
    <scope>NUCLEOTIDE SEQUENCE [LARGE SCALE GENOMIC DNA]</scope>
</reference>
<dbReference type="PANTHER" id="PTHR34665:SF5">
    <property type="match status" value="1"/>
</dbReference>
<feature type="region of interest" description="Disordered" evidence="1">
    <location>
        <begin position="1"/>
        <end position="22"/>
    </location>
</feature>
<sequence length="159" mass="17986">MERRKPKKDDNNNNNKTTNDDSAFVKAAAWAWYQHNSGSNSKGKTITEFEATITRRAARPSRYKLEAMRNMGNEENEGDTKKVSLLDEYEVQSISRLVESCSSNHNKVVTDNSTNGRVKKKKVGRGFWVRHGAVCGREEDVVDPGAKVKRLPLQNATRM</sequence>
<evidence type="ECO:0000313" key="3">
    <source>
        <dbReference type="Proteomes" id="UP000075243"/>
    </source>
</evidence>
<proteinExistence type="predicted"/>
<dbReference type="PANTHER" id="PTHR34665">
    <property type="entry name" value="DUF3741 DOMAIN-CONTAINING PROTEIN"/>
    <property type="match status" value="1"/>
</dbReference>
<keyword evidence="3" id="KW-1185">Reference proteome</keyword>
<protein>
    <submittedName>
        <fullName evidence="2">Uncharacterized protein</fullName>
    </submittedName>
</protein>
<accession>A0A151RI63</accession>
<dbReference type="OMA" id="AWYQHNS"/>
<gene>
    <name evidence="2" type="ORF">KK1_036385</name>
</gene>
<feature type="compositionally biased region" description="Basic and acidic residues" evidence="1">
    <location>
        <begin position="1"/>
        <end position="11"/>
    </location>
</feature>
<dbReference type="OrthoDB" id="1880786at2759"/>
<evidence type="ECO:0000313" key="2">
    <source>
        <dbReference type="EMBL" id="KYP42201.1"/>
    </source>
</evidence>
<dbReference type="AlphaFoldDB" id="A0A151RI63"/>
<name>A0A151RI63_CAJCA</name>
<dbReference type="Proteomes" id="UP000075243">
    <property type="component" value="Unassembled WGS sequence"/>
</dbReference>